<dbReference type="PANTHER" id="PTHR30603:SF47">
    <property type="entry name" value="RNA POLYMERASE SIGMA FACTOR SIGD, CHLOROPLASTIC"/>
    <property type="match status" value="1"/>
</dbReference>
<dbReference type="EMBL" id="JSYN01000002">
    <property type="protein sequence ID" value="KIA96763.1"/>
    <property type="molecule type" value="Genomic_DNA"/>
</dbReference>
<dbReference type="InterPro" id="IPR007630">
    <property type="entry name" value="RNA_pol_sigma70_r4"/>
</dbReference>
<dbReference type="Proteomes" id="UP000031246">
    <property type="component" value="Unassembled WGS sequence"/>
</dbReference>
<dbReference type="GO" id="GO:0003677">
    <property type="term" value="F:DNA binding"/>
    <property type="evidence" value="ECO:0007669"/>
    <property type="project" value="UniProtKB-KW"/>
</dbReference>
<feature type="domain" description="RNA polymerase sigma-70 region 3" evidence="6">
    <location>
        <begin position="144"/>
        <end position="208"/>
    </location>
</feature>
<dbReference type="GO" id="GO:0006352">
    <property type="term" value="P:DNA-templated transcription initiation"/>
    <property type="evidence" value="ECO:0007669"/>
    <property type="project" value="InterPro"/>
</dbReference>
<dbReference type="Gene3D" id="1.10.601.10">
    <property type="entry name" value="RNA Polymerase Primary Sigma Factor"/>
    <property type="match status" value="1"/>
</dbReference>
<sequence length="286" mass="32236">MKSLRIEISYTTREYHSLNLYFNDLARIGLLSDEEEVMLCRRVREGDLSAMDRLVSANLRFVVSCAKKYDRMGVPLSDLINEGNLGLITAARKFDETLGFKFITYAVFWIRQAIMSALGEHSRMIRLPMNQVRNITVAQHQMGVLEQQLERSATMEELAHVVGITVGQMEEQLQLDRIPLSLYQTFGQQAGEKELIETVADQQLQPADYLVSGADNYLLVDSLLATLTPRERGIIESLYGINCPMESSYDVVAARFLLTSSRIKQIAAGAINKLKTLVRERGLVNA</sequence>
<dbReference type="InterPro" id="IPR013325">
    <property type="entry name" value="RNA_pol_sigma_r2"/>
</dbReference>
<evidence type="ECO:0000256" key="4">
    <source>
        <dbReference type="ARBA" id="ARBA00023163"/>
    </source>
</evidence>
<evidence type="ECO:0000256" key="2">
    <source>
        <dbReference type="ARBA" id="ARBA00023082"/>
    </source>
</evidence>
<keyword evidence="10" id="KW-1185">Reference proteome</keyword>
<dbReference type="Pfam" id="PF04542">
    <property type="entry name" value="Sigma70_r2"/>
    <property type="match status" value="1"/>
</dbReference>
<evidence type="ECO:0000256" key="3">
    <source>
        <dbReference type="ARBA" id="ARBA00023125"/>
    </source>
</evidence>
<comment type="caution">
    <text evidence="9">The sequence shown here is derived from an EMBL/GenBank/DDBJ whole genome shotgun (WGS) entry which is preliminary data.</text>
</comment>
<dbReference type="Gene3D" id="1.10.10.10">
    <property type="entry name" value="Winged helix-like DNA-binding domain superfamily/Winged helix DNA-binding domain"/>
    <property type="match status" value="2"/>
</dbReference>
<dbReference type="GO" id="GO:0016987">
    <property type="term" value="F:sigma factor activity"/>
    <property type="evidence" value="ECO:0007669"/>
    <property type="project" value="UniProtKB-KW"/>
</dbReference>
<organism evidence="9 10">
    <name type="scientific">Pedobacter kyungheensis</name>
    <dbReference type="NCBI Taxonomy" id="1069985"/>
    <lineage>
        <taxon>Bacteria</taxon>
        <taxon>Pseudomonadati</taxon>
        <taxon>Bacteroidota</taxon>
        <taxon>Sphingobacteriia</taxon>
        <taxon>Sphingobacteriales</taxon>
        <taxon>Sphingobacteriaceae</taxon>
        <taxon>Pedobacter</taxon>
    </lineage>
</organism>
<keyword evidence="3" id="KW-0238">DNA-binding</keyword>
<keyword evidence="2" id="KW-0731">Sigma factor</keyword>
<accession>A0A0C1FY59</accession>
<proteinExistence type="predicted"/>
<evidence type="ECO:0000259" key="7">
    <source>
        <dbReference type="Pfam" id="PF04542"/>
    </source>
</evidence>
<dbReference type="InterPro" id="IPR000943">
    <property type="entry name" value="RNA_pol_sigma70"/>
</dbReference>
<protein>
    <recommendedName>
        <fullName evidence="11">RNA polymerase sigma factor rpoD</fullName>
    </recommendedName>
</protein>
<dbReference type="SUPFAM" id="SSF88946">
    <property type="entry name" value="Sigma2 domain of RNA polymerase sigma factors"/>
    <property type="match status" value="1"/>
</dbReference>
<dbReference type="InterPro" id="IPR007624">
    <property type="entry name" value="RNA_pol_sigma70_r3"/>
</dbReference>
<evidence type="ECO:0000313" key="10">
    <source>
        <dbReference type="Proteomes" id="UP000031246"/>
    </source>
</evidence>
<dbReference type="PRINTS" id="PR00046">
    <property type="entry name" value="SIGMA70FCT"/>
</dbReference>
<keyword evidence="1" id="KW-0805">Transcription regulation</keyword>
<dbReference type="NCBIfam" id="TIGR02937">
    <property type="entry name" value="sigma70-ECF"/>
    <property type="match status" value="1"/>
</dbReference>
<dbReference type="AlphaFoldDB" id="A0A0C1FY59"/>
<dbReference type="SUPFAM" id="SSF88659">
    <property type="entry name" value="Sigma3 and sigma4 domains of RNA polymerase sigma factors"/>
    <property type="match status" value="2"/>
</dbReference>
<evidence type="ECO:0000256" key="1">
    <source>
        <dbReference type="ARBA" id="ARBA00023015"/>
    </source>
</evidence>
<dbReference type="RefSeq" id="WP_039471661.1">
    <property type="nucleotide sequence ID" value="NZ_JSYN01000002.1"/>
</dbReference>
<dbReference type="PANTHER" id="PTHR30603">
    <property type="entry name" value="RNA POLYMERASE SIGMA FACTOR RPO"/>
    <property type="match status" value="1"/>
</dbReference>
<dbReference type="InterPro" id="IPR009042">
    <property type="entry name" value="RNA_pol_sigma70_r1_2"/>
</dbReference>
<reference evidence="9 10" key="1">
    <citation type="submission" date="2014-10" db="EMBL/GenBank/DDBJ databases">
        <title>Pedobacter Kyungheensis.</title>
        <authorList>
            <person name="Anderson B.M."/>
            <person name="Newman J.D."/>
        </authorList>
    </citation>
    <scope>NUCLEOTIDE SEQUENCE [LARGE SCALE GENOMIC DNA]</scope>
    <source>
        <strain evidence="9 10">KACC 16221</strain>
    </source>
</reference>
<evidence type="ECO:0000313" key="9">
    <source>
        <dbReference type="EMBL" id="KIA96763.1"/>
    </source>
</evidence>
<evidence type="ECO:0008006" key="11">
    <source>
        <dbReference type="Google" id="ProtNLM"/>
    </source>
</evidence>
<dbReference type="InterPro" id="IPR007627">
    <property type="entry name" value="RNA_pol_sigma70_r2"/>
</dbReference>
<dbReference type="InterPro" id="IPR050239">
    <property type="entry name" value="Sigma-70_RNA_pol_init_factors"/>
</dbReference>
<feature type="domain" description="RNA polymerase sigma-70 region 1.2" evidence="5">
    <location>
        <begin position="17"/>
        <end position="47"/>
    </location>
</feature>
<keyword evidence="4" id="KW-0804">Transcription</keyword>
<dbReference type="Pfam" id="PF04545">
    <property type="entry name" value="Sigma70_r4"/>
    <property type="match status" value="1"/>
</dbReference>
<evidence type="ECO:0000259" key="6">
    <source>
        <dbReference type="Pfam" id="PF04539"/>
    </source>
</evidence>
<dbReference type="InterPro" id="IPR014284">
    <property type="entry name" value="RNA_pol_sigma-70_dom"/>
</dbReference>
<evidence type="ECO:0000259" key="5">
    <source>
        <dbReference type="Pfam" id="PF00140"/>
    </source>
</evidence>
<dbReference type="Pfam" id="PF04539">
    <property type="entry name" value="Sigma70_r3"/>
    <property type="match status" value="1"/>
</dbReference>
<feature type="domain" description="RNA polymerase sigma-70 region 2" evidence="7">
    <location>
        <begin position="54"/>
        <end position="123"/>
    </location>
</feature>
<name>A0A0C1FY59_9SPHI</name>
<gene>
    <name evidence="9" type="ORF">OC25_02335</name>
</gene>
<evidence type="ECO:0000259" key="8">
    <source>
        <dbReference type="Pfam" id="PF04545"/>
    </source>
</evidence>
<feature type="domain" description="RNA polymerase sigma-70 region 4" evidence="8">
    <location>
        <begin position="223"/>
        <end position="275"/>
    </location>
</feature>
<dbReference type="Pfam" id="PF00140">
    <property type="entry name" value="Sigma70_r1_2"/>
    <property type="match status" value="1"/>
</dbReference>
<dbReference type="InterPro" id="IPR013324">
    <property type="entry name" value="RNA_pol_sigma_r3/r4-like"/>
</dbReference>
<dbReference type="InterPro" id="IPR036388">
    <property type="entry name" value="WH-like_DNA-bd_sf"/>
</dbReference>